<dbReference type="InterPro" id="IPR052158">
    <property type="entry name" value="INH-QAR"/>
</dbReference>
<accession>A0A9J9HFU7</accession>
<proteinExistence type="predicted"/>
<evidence type="ECO:0000313" key="4">
    <source>
        <dbReference type="Proteomes" id="UP000001989"/>
    </source>
</evidence>
<dbReference type="PANTHER" id="PTHR43130:SF2">
    <property type="entry name" value="DJ-1_PFPI DOMAIN-CONTAINING PROTEIN"/>
    <property type="match status" value="1"/>
</dbReference>
<sequence>MPTPVSGATRCREGTRHAGGGRHLGREEIRSRQEPPEIPASAGMTARGMTIPCDNVPLAFAPRGCSVPVMQIAVLTFDGFNELDSFIASSILNRMRARGWMAHIASPSETVTSMNGVMIARQKPLEFAAEADAVVIGSGIRTREIAADPAMLARIRLDPARQLIAAQCSGTLLLARLGLVGALPACTDLTTKPWVVEAGVEVIDAPFVAHGNVATAGGCMASHYLAAWMIARGGSIEDAADALHYVAPVGEKQAWIDRALGVIAPFLPAAEASAA</sequence>
<dbReference type="KEGG" id="swi:Swit_4681"/>
<dbReference type="GO" id="GO:0006355">
    <property type="term" value="P:regulation of DNA-templated transcription"/>
    <property type="evidence" value="ECO:0007669"/>
    <property type="project" value="TreeGrafter"/>
</dbReference>
<dbReference type="AlphaFoldDB" id="A0A9J9HFU7"/>
<gene>
    <name evidence="3" type="ordered locus">Swit_4681</name>
</gene>
<organism evidence="3 4">
    <name type="scientific">Rhizorhabdus wittichii (strain DSM 6014 / CCUG 31198 / JCM 15750 / NBRC 105917 / EY 4224 / RW1)</name>
    <name type="common">Sphingomonas wittichii</name>
    <dbReference type="NCBI Taxonomy" id="392499"/>
    <lineage>
        <taxon>Bacteria</taxon>
        <taxon>Pseudomonadati</taxon>
        <taxon>Pseudomonadota</taxon>
        <taxon>Alphaproteobacteria</taxon>
        <taxon>Sphingomonadales</taxon>
        <taxon>Sphingomonadaceae</taxon>
        <taxon>Rhizorhabdus</taxon>
    </lineage>
</organism>
<evidence type="ECO:0000259" key="2">
    <source>
        <dbReference type="Pfam" id="PF01965"/>
    </source>
</evidence>
<keyword evidence="4" id="KW-1185">Reference proteome</keyword>
<feature type="compositionally biased region" description="Basic and acidic residues" evidence="1">
    <location>
        <begin position="24"/>
        <end position="35"/>
    </location>
</feature>
<dbReference type="Pfam" id="PF01965">
    <property type="entry name" value="DJ-1_PfpI"/>
    <property type="match status" value="1"/>
</dbReference>
<dbReference type="EMBL" id="CP000699">
    <property type="protein sequence ID" value="ABQ71018.1"/>
    <property type="molecule type" value="Genomic_DNA"/>
</dbReference>
<protein>
    <recommendedName>
        <fullName evidence="2">DJ-1/PfpI domain-containing protein</fullName>
    </recommendedName>
</protein>
<evidence type="ECO:0000256" key="1">
    <source>
        <dbReference type="SAM" id="MobiDB-lite"/>
    </source>
</evidence>
<reference evidence="3 4" key="1">
    <citation type="journal article" date="2010" name="J. Bacteriol.">
        <title>Genome sequence of the dioxin-mineralizing bacterium Sphingomonas wittichii RW1.</title>
        <authorList>
            <person name="Miller T.R."/>
            <person name="Delcher A.L."/>
            <person name="Salzberg S.L."/>
            <person name="Saunders E."/>
            <person name="Detter J.C."/>
            <person name="Halden R.U."/>
        </authorList>
    </citation>
    <scope>NUCLEOTIDE SEQUENCE [LARGE SCALE GENOMIC DNA]</scope>
    <source>
        <strain evidence="4">DSM 6014 / CCUG 31198 / JCM 15750 / NBRC 105917 / EY 4224 / RW1</strain>
    </source>
</reference>
<evidence type="ECO:0000313" key="3">
    <source>
        <dbReference type="EMBL" id="ABQ71018.1"/>
    </source>
</evidence>
<dbReference type="PANTHER" id="PTHR43130">
    <property type="entry name" value="ARAC-FAMILY TRANSCRIPTIONAL REGULATOR"/>
    <property type="match status" value="1"/>
</dbReference>
<dbReference type="Gene3D" id="3.40.50.880">
    <property type="match status" value="1"/>
</dbReference>
<name>A0A9J9HFU7_RHIWR</name>
<feature type="region of interest" description="Disordered" evidence="1">
    <location>
        <begin position="1"/>
        <end position="46"/>
    </location>
</feature>
<dbReference type="Proteomes" id="UP000001989">
    <property type="component" value="Chromosome"/>
</dbReference>
<dbReference type="InterPro" id="IPR029062">
    <property type="entry name" value="Class_I_gatase-like"/>
</dbReference>
<dbReference type="InterPro" id="IPR002818">
    <property type="entry name" value="DJ-1/PfpI"/>
</dbReference>
<dbReference type="SUPFAM" id="SSF52317">
    <property type="entry name" value="Class I glutamine amidotransferase-like"/>
    <property type="match status" value="1"/>
</dbReference>
<feature type="domain" description="DJ-1/PfpI" evidence="2">
    <location>
        <begin position="71"/>
        <end position="226"/>
    </location>
</feature>